<evidence type="ECO:0000313" key="3">
    <source>
        <dbReference type="Proteomes" id="UP000282529"/>
    </source>
</evidence>
<proteinExistence type="predicted"/>
<dbReference type="RefSeq" id="WP_124694154.1">
    <property type="nucleotide sequence ID" value="NZ_JBHUFE010000016.1"/>
</dbReference>
<reference evidence="2 3" key="1">
    <citation type="submission" date="2018-11" db="EMBL/GenBank/DDBJ databases">
        <title>Genome sequence of strain 7197.</title>
        <authorList>
            <person name="Gao J."/>
            <person name="Sun J."/>
        </authorList>
    </citation>
    <scope>NUCLEOTIDE SEQUENCE [LARGE SCALE GENOMIC DNA]</scope>
    <source>
        <strain evidence="2 3">7197</strain>
    </source>
</reference>
<evidence type="ECO:0000313" key="2">
    <source>
        <dbReference type="EMBL" id="RQW13512.1"/>
    </source>
</evidence>
<name>A0A3N9Q434_9BACL</name>
<comment type="caution">
    <text evidence="2">The sequence shown here is derived from an EMBL/GenBank/DDBJ whole genome shotgun (WGS) entry which is preliminary data.</text>
</comment>
<keyword evidence="3" id="KW-1185">Reference proteome</keyword>
<dbReference type="EMBL" id="RQPI01000001">
    <property type="protein sequence ID" value="RQW13512.1"/>
    <property type="molecule type" value="Genomic_DNA"/>
</dbReference>
<gene>
    <name evidence="2" type="ORF">EH198_03575</name>
</gene>
<feature type="transmembrane region" description="Helical" evidence="1">
    <location>
        <begin position="39"/>
        <end position="60"/>
    </location>
</feature>
<organism evidence="2 3">
    <name type="scientific">Paenibacillus rhizophilus</name>
    <dbReference type="NCBI Taxonomy" id="1850366"/>
    <lineage>
        <taxon>Bacteria</taxon>
        <taxon>Bacillati</taxon>
        <taxon>Bacillota</taxon>
        <taxon>Bacilli</taxon>
        <taxon>Bacillales</taxon>
        <taxon>Paenibacillaceae</taxon>
        <taxon>Paenibacillus</taxon>
    </lineage>
</organism>
<keyword evidence="1" id="KW-1133">Transmembrane helix</keyword>
<feature type="transmembrane region" description="Helical" evidence="1">
    <location>
        <begin position="7"/>
        <end position="27"/>
    </location>
</feature>
<accession>A0A3N9Q434</accession>
<sequence length="66" mass="7546">MKKIEWLIAVFFIGMGLMCMSISALSFQSDSLLQVGGYIKTLLICAILLIAIIFLLVQWIRVRKKR</sequence>
<protein>
    <submittedName>
        <fullName evidence="2">Uncharacterized protein</fullName>
    </submittedName>
</protein>
<keyword evidence="1" id="KW-0812">Transmembrane</keyword>
<dbReference type="AlphaFoldDB" id="A0A3N9Q434"/>
<dbReference type="Proteomes" id="UP000282529">
    <property type="component" value="Unassembled WGS sequence"/>
</dbReference>
<evidence type="ECO:0000256" key="1">
    <source>
        <dbReference type="SAM" id="Phobius"/>
    </source>
</evidence>
<keyword evidence="1" id="KW-0472">Membrane</keyword>
<dbReference type="OrthoDB" id="2643649at2"/>